<evidence type="ECO:0000256" key="2">
    <source>
        <dbReference type="ARBA" id="ARBA00022759"/>
    </source>
</evidence>
<evidence type="ECO:0000313" key="8">
    <source>
        <dbReference type="EMBL" id="ORZ00214.1"/>
    </source>
</evidence>
<feature type="compositionally biased region" description="Basic residues" evidence="7">
    <location>
        <begin position="433"/>
        <end position="445"/>
    </location>
</feature>
<keyword evidence="4" id="KW-0228">DNA excision</keyword>
<dbReference type="GO" id="GO:0043504">
    <property type="term" value="P:mitochondrial DNA repair"/>
    <property type="evidence" value="ECO:0007669"/>
    <property type="project" value="TreeGrafter"/>
</dbReference>
<name>A0A1X2HLC1_SYNRA</name>
<dbReference type="STRING" id="13706.A0A1X2HLC1"/>
<dbReference type="GO" id="GO:0016787">
    <property type="term" value="F:hydrolase activity"/>
    <property type="evidence" value="ECO:0007669"/>
    <property type="project" value="UniProtKB-KW"/>
</dbReference>
<dbReference type="FunCoup" id="A0A1X2HLC1">
    <property type="interactions" value="432"/>
</dbReference>
<gene>
    <name evidence="8" type="ORF">BCR43DRAFT_560774</name>
</gene>
<evidence type="ECO:0000256" key="6">
    <source>
        <dbReference type="ARBA" id="ARBA00023204"/>
    </source>
</evidence>
<keyword evidence="3" id="KW-0227">DNA damage</keyword>
<evidence type="ECO:0000256" key="7">
    <source>
        <dbReference type="SAM" id="MobiDB-lite"/>
    </source>
</evidence>
<dbReference type="SUPFAM" id="SSF51658">
    <property type="entry name" value="Xylose isomerase-like"/>
    <property type="match status" value="1"/>
</dbReference>
<feature type="region of interest" description="Disordered" evidence="7">
    <location>
        <begin position="291"/>
        <end position="324"/>
    </location>
</feature>
<keyword evidence="2 8" id="KW-0255">Endonuclease</keyword>
<proteinExistence type="predicted"/>
<accession>A0A1X2HLC1</accession>
<dbReference type="PANTHER" id="PTHR31290:SF5">
    <property type="entry name" value="UV-DAMAGE ENDONUCLEASE"/>
    <property type="match status" value="1"/>
</dbReference>
<organism evidence="8 9">
    <name type="scientific">Syncephalastrum racemosum</name>
    <name type="common">Filamentous fungus</name>
    <dbReference type="NCBI Taxonomy" id="13706"/>
    <lineage>
        <taxon>Eukaryota</taxon>
        <taxon>Fungi</taxon>
        <taxon>Fungi incertae sedis</taxon>
        <taxon>Mucoromycota</taxon>
        <taxon>Mucoromycotina</taxon>
        <taxon>Mucoromycetes</taxon>
        <taxon>Mucorales</taxon>
        <taxon>Syncephalastraceae</taxon>
        <taxon>Syncephalastrum</taxon>
    </lineage>
</organism>
<dbReference type="OMA" id="WHHNNIV"/>
<dbReference type="GO" id="GO:0004519">
    <property type="term" value="F:endonuclease activity"/>
    <property type="evidence" value="ECO:0007669"/>
    <property type="project" value="UniProtKB-KW"/>
</dbReference>
<dbReference type="Proteomes" id="UP000242180">
    <property type="component" value="Unassembled WGS sequence"/>
</dbReference>
<feature type="compositionally biased region" description="Acidic residues" evidence="7">
    <location>
        <begin position="452"/>
        <end position="463"/>
    </location>
</feature>
<dbReference type="PANTHER" id="PTHR31290">
    <property type="entry name" value="UV-DAMAGE ENDONUCLEASE"/>
    <property type="match status" value="1"/>
</dbReference>
<keyword evidence="9" id="KW-1185">Reference proteome</keyword>
<dbReference type="AlphaFoldDB" id="A0A1X2HLC1"/>
<dbReference type="GO" id="GO:0006289">
    <property type="term" value="P:nucleotide-excision repair"/>
    <property type="evidence" value="ECO:0007669"/>
    <property type="project" value="InterPro"/>
</dbReference>
<dbReference type="GO" id="GO:0005739">
    <property type="term" value="C:mitochondrion"/>
    <property type="evidence" value="ECO:0007669"/>
    <property type="project" value="TreeGrafter"/>
</dbReference>
<feature type="compositionally biased region" description="Acidic residues" evidence="7">
    <location>
        <begin position="382"/>
        <end position="391"/>
    </location>
</feature>
<feature type="region of interest" description="Disordered" evidence="7">
    <location>
        <begin position="360"/>
        <end position="541"/>
    </location>
</feature>
<feature type="compositionally biased region" description="Basic residues" evidence="7">
    <location>
        <begin position="368"/>
        <end position="377"/>
    </location>
</feature>
<comment type="caution">
    <text evidence="8">The sequence shown here is derived from an EMBL/GenBank/DDBJ whole genome shotgun (WGS) entry which is preliminary data.</text>
</comment>
<dbReference type="Pfam" id="PF03851">
    <property type="entry name" value="UvdE"/>
    <property type="match status" value="1"/>
</dbReference>
<dbReference type="InterPro" id="IPR036237">
    <property type="entry name" value="Xyl_isomerase-like_sf"/>
</dbReference>
<dbReference type="EMBL" id="MCGN01000002">
    <property type="protein sequence ID" value="ORZ00214.1"/>
    <property type="molecule type" value="Genomic_DNA"/>
</dbReference>
<feature type="compositionally biased region" description="Basic and acidic residues" evidence="7">
    <location>
        <begin position="298"/>
        <end position="318"/>
    </location>
</feature>
<dbReference type="GO" id="GO:0005634">
    <property type="term" value="C:nucleus"/>
    <property type="evidence" value="ECO:0007669"/>
    <property type="project" value="TreeGrafter"/>
</dbReference>
<evidence type="ECO:0000256" key="3">
    <source>
        <dbReference type="ARBA" id="ARBA00022763"/>
    </source>
</evidence>
<feature type="compositionally biased region" description="Basic residues" evidence="7">
    <location>
        <begin position="467"/>
        <end position="476"/>
    </location>
</feature>
<keyword evidence="1" id="KW-0540">Nuclease</keyword>
<dbReference type="InterPro" id="IPR004601">
    <property type="entry name" value="UvdE"/>
</dbReference>
<dbReference type="NCBIfam" id="TIGR00629">
    <property type="entry name" value="uvde"/>
    <property type="match status" value="1"/>
</dbReference>
<dbReference type="Gene3D" id="3.20.20.150">
    <property type="entry name" value="Divalent-metal-dependent TIM barrel enzymes"/>
    <property type="match status" value="1"/>
</dbReference>
<sequence>MIHTRALTTATAAVSADDMPLVQAEEQAIEQKVKVEERASMMDKPYIHSDPRSYKGRLGYACLNTILRKQKPPVFCSRTCRLDTLRQKGMDFVKELALKNVEDIKALIEWNEARGIKFMRVSSEIFPFASHDDYGYSLEFAAKELKEVGDLAAKYNHRLTTHPGQYNQLGSPNPDVVRRTVKDLGYHAEMLDLMGLPADSIMIIHMGGVYGDRASAMQRFEENYKKLPERIKRRLVLENDELGYSVSDLLPICQKLNIPLVLDWHHHSINPGTVEDLPALVPAINETWKRKGMKPKQHYSESRPDAVSAVERRAHSDRVLNLPPSMDDVDLMIEAKEKEQAVLQLYKMYDLHPVDEDDLVPASEYKPKERKKPRRKVKAEETVDIEMEIEQEGSASPGTPRRSQRQRKSLKYTEIDEIDMEHASTQDEDEKPQKRKTRAAKKATKTRQPVDMEAELVQSEDEIEKPQKRKARASKKSTKETQPMDMEPAPVQNEDQTEKPQKRKAGAIKKATKETQPMDVDEVHTNAKSPRKSARQTKKRT</sequence>
<keyword evidence="6" id="KW-0234">DNA repair</keyword>
<feature type="compositionally biased region" description="Basic residues" evidence="7">
    <location>
        <begin position="529"/>
        <end position="541"/>
    </location>
</feature>
<dbReference type="InParanoid" id="A0A1X2HLC1"/>
<reference evidence="8 9" key="1">
    <citation type="submission" date="2016-07" db="EMBL/GenBank/DDBJ databases">
        <title>Pervasive Adenine N6-methylation of Active Genes in Fungi.</title>
        <authorList>
            <consortium name="DOE Joint Genome Institute"/>
            <person name="Mondo S.J."/>
            <person name="Dannebaum R.O."/>
            <person name="Kuo R.C."/>
            <person name="Labutti K."/>
            <person name="Haridas S."/>
            <person name="Kuo A."/>
            <person name="Salamov A."/>
            <person name="Ahrendt S.R."/>
            <person name="Lipzen A."/>
            <person name="Sullivan W."/>
            <person name="Andreopoulos W.B."/>
            <person name="Clum A."/>
            <person name="Lindquist E."/>
            <person name="Daum C."/>
            <person name="Ramamoorthy G.K."/>
            <person name="Gryganskyi A."/>
            <person name="Culley D."/>
            <person name="Magnuson J.K."/>
            <person name="James T.Y."/>
            <person name="O'Malley M.A."/>
            <person name="Stajich J.E."/>
            <person name="Spatafora J.W."/>
            <person name="Visel A."/>
            <person name="Grigoriev I.V."/>
        </authorList>
    </citation>
    <scope>NUCLEOTIDE SEQUENCE [LARGE SCALE GENOMIC DNA]</scope>
    <source>
        <strain evidence="8 9">NRRL 2496</strain>
    </source>
</reference>
<dbReference type="OrthoDB" id="541883at2759"/>
<evidence type="ECO:0000256" key="5">
    <source>
        <dbReference type="ARBA" id="ARBA00022801"/>
    </source>
</evidence>
<protein>
    <submittedName>
        <fullName evidence="8">UV-endonuclease UvdE-domain-containing protein</fullName>
    </submittedName>
</protein>
<evidence type="ECO:0000256" key="1">
    <source>
        <dbReference type="ARBA" id="ARBA00022722"/>
    </source>
</evidence>
<keyword evidence="5" id="KW-0378">Hydrolase</keyword>
<evidence type="ECO:0000256" key="4">
    <source>
        <dbReference type="ARBA" id="ARBA00022769"/>
    </source>
</evidence>
<evidence type="ECO:0000313" key="9">
    <source>
        <dbReference type="Proteomes" id="UP000242180"/>
    </source>
</evidence>
<dbReference type="GO" id="GO:0009411">
    <property type="term" value="P:response to UV"/>
    <property type="evidence" value="ECO:0007669"/>
    <property type="project" value="InterPro"/>
</dbReference>